<dbReference type="AlphaFoldDB" id="A0A948X0K0"/>
<keyword evidence="4" id="KW-0472">Membrane</keyword>
<dbReference type="GO" id="GO:0043565">
    <property type="term" value="F:sequence-specific DNA binding"/>
    <property type="evidence" value="ECO:0007669"/>
    <property type="project" value="InterPro"/>
</dbReference>
<organism evidence="6 7">
    <name type="scientific">Candidatus Phocaeicola excrementipullorum</name>
    <dbReference type="NCBI Taxonomy" id="2838731"/>
    <lineage>
        <taxon>Bacteria</taxon>
        <taxon>Pseudomonadati</taxon>
        <taxon>Bacteroidota</taxon>
        <taxon>Bacteroidia</taxon>
        <taxon>Bacteroidales</taxon>
        <taxon>Bacteroidaceae</taxon>
        <taxon>Phocaeicola</taxon>
    </lineage>
</organism>
<gene>
    <name evidence="6" type="ORF">H9928_02615</name>
</gene>
<evidence type="ECO:0000313" key="7">
    <source>
        <dbReference type="Proteomes" id="UP000784286"/>
    </source>
</evidence>
<dbReference type="Proteomes" id="UP000784286">
    <property type="component" value="Unassembled WGS sequence"/>
</dbReference>
<keyword evidence="1" id="KW-0805">Transcription regulation</keyword>
<dbReference type="SUPFAM" id="SSF46689">
    <property type="entry name" value="Homeodomain-like"/>
    <property type="match status" value="1"/>
</dbReference>
<evidence type="ECO:0000256" key="4">
    <source>
        <dbReference type="SAM" id="Phobius"/>
    </source>
</evidence>
<feature type="domain" description="HTH araC/xylS-type" evidence="5">
    <location>
        <begin position="841"/>
        <end position="949"/>
    </location>
</feature>
<dbReference type="InterPro" id="IPR015943">
    <property type="entry name" value="WD40/YVTN_repeat-like_dom_sf"/>
</dbReference>
<keyword evidence="2" id="KW-0238">DNA-binding</keyword>
<dbReference type="InterPro" id="IPR011110">
    <property type="entry name" value="Reg_prop"/>
</dbReference>
<name>A0A948X0K0_9BACT</name>
<feature type="transmembrane region" description="Helical" evidence="4">
    <location>
        <begin position="750"/>
        <end position="769"/>
    </location>
</feature>
<dbReference type="EMBL" id="JAHLFJ010000027">
    <property type="protein sequence ID" value="MBU3855447.1"/>
    <property type="molecule type" value="Genomic_DNA"/>
</dbReference>
<dbReference type="GO" id="GO:0003700">
    <property type="term" value="F:DNA-binding transcription factor activity"/>
    <property type="evidence" value="ECO:0007669"/>
    <property type="project" value="InterPro"/>
</dbReference>
<keyword evidence="3" id="KW-0804">Transcription</keyword>
<sequence>MEDKFRRWFVCLCLVFVFPHVFADSYTFRSLSVSEGMPDLVVNAIYKDSRGFVWFGTNTTLERFDGARLRHYFLEATNGNDAKEKRVYSIVETPEGEIWAGTGIGLFRVDDDAGKLFRYASDAIDSGVHAFFVSGDTVYVGTDKGLFIHAGGSFSSVQLDGNIFSPANRVTGIAGDSHGILWISTLGGLKSFNPLTGKVGSFPPQSGRAASAYYNVALVGARVFLGTMTDGIVEYDVADGVFRPYIDVGCGVISSLSTDGKDLLYVGTDGNGVHFISVSANQIVRSFRHDTNADPAIRSNSVYSVLADRDGLLWIGFYQLGVDYSLYRSHLFQVYRFGSRFTTEGMPVRTVSFHGKQKLIGTRDGFIFIDEADGRFKTFDTPQLRASIIISSCYFSGKYYIGTYGGGMYVFNPRTLEVEDFYSSEPYPFKNGHIFCIRSDREGCLWVGTSNGLYCFRDGEKIRHFQSADTKLPEGNVYEIFFDSTGKGWICTENGMCIWDPSTLSLRANVFPEGFINREKVRMVYESSDHRLLFLPEKGSLFVSDLSLKNFGRVGKGTLLDGKSLMSVIEDNSKAFWIATNNGVYRYDGEGGIMPFGMVDGIPSNVFINCYALKDSAGTLWFGNSNGLVSLPGGKARRLPELPYAAAISGVLVDGVDRPELLERTGSTYRISLSSRNSSLTLLLADLLYVSPDEAAYEYREAEDEEWKLLVGKSEFNLYNVPKGGCRYYIRRIGYPESALELEVLPPSSGGWWAGVLALVLAAAGILLYRRKHARRQEPVVYVEPEVSAVPAFDAGGSANSAEEPESLIAPHPSLEETALAADEGEGGKYKTNKLSDEECERLSNLLDEVMNEKKPYIHTDLKIADLASMVGSSSHALSYLFNQYLKKSYYDYVNEYRVLEFKAIVTSEDCSKYTLEALAERCGFSSRASFFRSFKKATGITPNEYIKSVQK</sequence>
<dbReference type="PANTHER" id="PTHR43280:SF29">
    <property type="entry name" value="ARAC-FAMILY TRANSCRIPTIONAL REGULATOR"/>
    <property type="match status" value="1"/>
</dbReference>
<evidence type="ECO:0000313" key="6">
    <source>
        <dbReference type="EMBL" id="MBU3855447.1"/>
    </source>
</evidence>
<dbReference type="InterPro" id="IPR009057">
    <property type="entry name" value="Homeodomain-like_sf"/>
</dbReference>
<dbReference type="PANTHER" id="PTHR43280">
    <property type="entry name" value="ARAC-FAMILY TRANSCRIPTIONAL REGULATOR"/>
    <property type="match status" value="1"/>
</dbReference>
<dbReference type="SMART" id="SM00342">
    <property type="entry name" value="HTH_ARAC"/>
    <property type="match status" value="1"/>
</dbReference>
<reference evidence="6" key="2">
    <citation type="submission" date="2021-04" db="EMBL/GenBank/DDBJ databases">
        <authorList>
            <person name="Gilroy R."/>
        </authorList>
    </citation>
    <scope>NUCLEOTIDE SEQUENCE</scope>
    <source>
        <strain evidence="6">8470</strain>
    </source>
</reference>
<evidence type="ECO:0000256" key="2">
    <source>
        <dbReference type="ARBA" id="ARBA00023125"/>
    </source>
</evidence>
<dbReference type="Gene3D" id="2.130.10.10">
    <property type="entry name" value="YVTN repeat-like/Quinoprotein amine dehydrogenase"/>
    <property type="match status" value="2"/>
</dbReference>
<keyword evidence="4" id="KW-0812">Transmembrane</keyword>
<comment type="caution">
    <text evidence="6">The sequence shown here is derived from an EMBL/GenBank/DDBJ whole genome shotgun (WGS) entry which is preliminary data.</text>
</comment>
<dbReference type="SUPFAM" id="SSF63829">
    <property type="entry name" value="Calcium-dependent phosphotriesterase"/>
    <property type="match status" value="3"/>
</dbReference>
<accession>A0A948X0K0</accession>
<dbReference type="Gene3D" id="1.10.10.60">
    <property type="entry name" value="Homeodomain-like"/>
    <property type="match status" value="2"/>
</dbReference>
<keyword evidence="4" id="KW-1133">Transmembrane helix</keyword>
<proteinExistence type="predicted"/>
<dbReference type="InterPro" id="IPR018060">
    <property type="entry name" value="HTH_AraC"/>
</dbReference>
<dbReference type="Pfam" id="PF07494">
    <property type="entry name" value="Reg_prop"/>
    <property type="match status" value="3"/>
</dbReference>
<evidence type="ECO:0000256" key="1">
    <source>
        <dbReference type="ARBA" id="ARBA00023015"/>
    </source>
</evidence>
<protein>
    <submittedName>
        <fullName evidence="6">Helix-turn-helix domain-containing protein</fullName>
    </submittedName>
</protein>
<evidence type="ECO:0000259" key="5">
    <source>
        <dbReference type="PROSITE" id="PS01124"/>
    </source>
</evidence>
<dbReference type="Pfam" id="PF12833">
    <property type="entry name" value="HTH_18"/>
    <property type="match status" value="1"/>
</dbReference>
<reference evidence="6" key="1">
    <citation type="journal article" date="2021" name="PeerJ">
        <title>Extensive microbial diversity within the chicken gut microbiome revealed by metagenomics and culture.</title>
        <authorList>
            <person name="Gilroy R."/>
            <person name="Ravi A."/>
            <person name="Getino M."/>
            <person name="Pursley I."/>
            <person name="Horton D.L."/>
            <person name="Alikhan N.F."/>
            <person name="Baker D."/>
            <person name="Gharbi K."/>
            <person name="Hall N."/>
            <person name="Watson M."/>
            <person name="Adriaenssens E.M."/>
            <person name="Foster-Nyarko E."/>
            <person name="Jarju S."/>
            <person name="Secka A."/>
            <person name="Antonio M."/>
            <person name="Oren A."/>
            <person name="Chaudhuri R.R."/>
            <person name="La Ragione R."/>
            <person name="Hildebrand F."/>
            <person name="Pallen M.J."/>
        </authorList>
    </citation>
    <scope>NUCLEOTIDE SEQUENCE</scope>
    <source>
        <strain evidence="6">8470</strain>
    </source>
</reference>
<evidence type="ECO:0000256" key="3">
    <source>
        <dbReference type="ARBA" id="ARBA00023163"/>
    </source>
</evidence>
<dbReference type="PROSITE" id="PS01124">
    <property type="entry name" value="HTH_ARAC_FAMILY_2"/>
    <property type="match status" value="1"/>
</dbReference>